<gene>
    <name evidence="2" type="ORF">NCTC9426_01499</name>
</gene>
<dbReference type="Proteomes" id="UP000254133">
    <property type="component" value="Unassembled WGS sequence"/>
</dbReference>
<evidence type="ECO:0000313" key="3">
    <source>
        <dbReference type="Proteomes" id="UP000254133"/>
    </source>
</evidence>
<organism evidence="2 3">
    <name type="scientific">Moraxella bovis</name>
    <dbReference type="NCBI Taxonomy" id="476"/>
    <lineage>
        <taxon>Bacteria</taxon>
        <taxon>Pseudomonadati</taxon>
        <taxon>Pseudomonadota</taxon>
        <taxon>Gammaproteobacteria</taxon>
        <taxon>Moraxellales</taxon>
        <taxon>Moraxellaceae</taxon>
        <taxon>Moraxella</taxon>
    </lineage>
</organism>
<name>A0A378PXG9_MORBO</name>
<dbReference type="InterPro" id="IPR057704">
    <property type="entry name" value="DUF7944"/>
</dbReference>
<protein>
    <recommendedName>
        <fullName evidence="1">DUF7944 domain-containing protein</fullName>
    </recommendedName>
</protein>
<dbReference type="Pfam" id="PF25642">
    <property type="entry name" value="DUF7944"/>
    <property type="match status" value="1"/>
</dbReference>
<sequence>MLMSVSPKSLAKSAVATVRRELMVRCHGVDVADVAKLLKTFIIILVTCVTVSLPMQTHAKSTKTAKAYTISANDVADIRVTKYELALVQVMAEICPQMLIGRQKSQFYEAYNNQLRAFIPSADDPEEILDYLSTQRDYRAVLQSVRSWTKSFPQNENRELCTDFANVSRAF</sequence>
<reference evidence="2 3" key="1">
    <citation type="submission" date="2018-06" db="EMBL/GenBank/DDBJ databases">
        <authorList>
            <consortium name="Pathogen Informatics"/>
            <person name="Doyle S."/>
        </authorList>
    </citation>
    <scope>NUCLEOTIDE SEQUENCE [LARGE SCALE GENOMIC DNA]</scope>
    <source>
        <strain evidence="2 3">NCTC9426</strain>
    </source>
</reference>
<dbReference type="EMBL" id="UGPZ01000002">
    <property type="protein sequence ID" value="STY91442.1"/>
    <property type="molecule type" value="Genomic_DNA"/>
</dbReference>
<evidence type="ECO:0000259" key="1">
    <source>
        <dbReference type="Pfam" id="PF25642"/>
    </source>
</evidence>
<proteinExistence type="predicted"/>
<dbReference type="AlphaFoldDB" id="A0A378PXG9"/>
<feature type="domain" description="DUF7944" evidence="1">
    <location>
        <begin position="81"/>
        <end position="164"/>
    </location>
</feature>
<accession>A0A378PXG9</accession>
<dbReference type="NCBIfam" id="NF047330">
    <property type="entry name" value="MCR_0457_fam"/>
    <property type="match status" value="1"/>
</dbReference>
<evidence type="ECO:0000313" key="2">
    <source>
        <dbReference type="EMBL" id="STY91442.1"/>
    </source>
</evidence>